<dbReference type="Gene3D" id="1.20.144.10">
    <property type="entry name" value="Phosphatidic acid phosphatase type 2/haloperoxidase"/>
    <property type="match status" value="1"/>
</dbReference>
<dbReference type="AlphaFoldDB" id="A0A7G2CV02"/>
<dbReference type="GO" id="GO:0006644">
    <property type="term" value="P:phospholipid metabolic process"/>
    <property type="evidence" value="ECO:0007669"/>
    <property type="project" value="InterPro"/>
</dbReference>
<name>A0A7G2CV02_9TRYP</name>
<dbReference type="Pfam" id="PF01569">
    <property type="entry name" value="PAP2"/>
    <property type="match status" value="1"/>
</dbReference>
<dbReference type="SUPFAM" id="SSF48317">
    <property type="entry name" value="Acid phosphatase/Vanadium-dependent haloperoxidase"/>
    <property type="match status" value="1"/>
</dbReference>
<dbReference type="GO" id="GO:0046839">
    <property type="term" value="P:phospholipid dephosphorylation"/>
    <property type="evidence" value="ECO:0007669"/>
    <property type="project" value="TreeGrafter"/>
</dbReference>
<keyword evidence="10" id="KW-1185">Reference proteome</keyword>
<feature type="transmembrane region" description="Helical" evidence="7">
    <location>
        <begin position="225"/>
        <end position="244"/>
    </location>
</feature>
<dbReference type="Proteomes" id="UP000515908">
    <property type="component" value="Chromosome 25"/>
</dbReference>
<keyword evidence="5 7" id="KW-0472">Membrane</keyword>
<accession>A0A7G2CV02</accession>
<dbReference type="InterPro" id="IPR036938">
    <property type="entry name" value="PAP2/HPO_sf"/>
</dbReference>
<evidence type="ECO:0000256" key="2">
    <source>
        <dbReference type="ARBA" id="ARBA00008816"/>
    </source>
</evidence>
<evidence type="ECO:0000256" key="5">
    <source>
        <dbReference type="ARBA" id="ARBA00023136"/>
    </source>
</evidence>
<keyword evidence="3 7" id="KW-0812">Transmembrane</keyword>
<dbReference type="InterPro" id="IPR000326">
    <property type="entry name" value="PAP2/HPO"/>
</dbReference>
<evidence type="ECO:0000256" key="7">
    <source>
        <dbReference type="SAM" id="Phobius"/>
    </source>
</evidence>
<dbReference type="OrthoDB" id="8907274at2759"/>
<dbReference type="GO" id="GO:0008195">
    <property type="term" value="F:phosphatidate phosphatase activity"/>
    <property type="evidence" value="ECO:0007669"/>
    <property type="project" value="TreeGrafter"/>
</dbReference>
<proteinExistence type="inferred from homology"/>
<feature type="transmembrane region" description="Helical" evidence="7">
    <location>
        <begin position="194"/>
        <end position="213"/>
    </location>
</feature>
<evidence type="ECO:0000256" key="6">
    <source>
        <dbReference type="SAM" id="MobiDB-lite"/>
    </source>
</evidence>
<gene>
    <name evidence="9" type="ORF">ADEAN_000979300</name>
</gene>
<keyword evidence="4 7" id="KW-1133">Transmembrane helix</keyword>
<feature type="transmembrane region" description="Helical" evidence="7">
    <location>
        <begin position="98"/>
        <end position="118"/>
    </location>
</feature>
<evidence type="ECO:0000313" key="10">
    <source>
        <dbReference type="Proteomes" id="UP000515908"/>
    </source>
</evidence>
<evidence type="ECO:0000313" key="9">
    <source>
        <dbReference type="EMBL" id="CAD2222253.1"/>
    </source>
</evidence>
<comment type="similarity">
    <text evidence="2">Belongs to the PA-phosphatase related phosphoesterase family.</text>
</comment>
<sequence>MSGCCKAFWKHFLLWRIPDYIAIIILAIVAAVVGAKVRPHCRDFEFTDATINHPMMGNTFPMYSVAIAVVFVAVIYFIGEPVTRCHRKEGKTNLFLHLNGWVLAHAYSILLAFAIVNISKVYAGRLRPHFIALLAEEGITQENFSSFTHDQICDAAREGRLSFPSGHSGTAFSGFVPPCLYLLGLFRVLKGGRFWLATIAMLPLILPITVAVSRTLDYHHNFDDIVTGSMIGAVCGVLAVALSFRPAVSGEWTLRDHPAENAPRPKETMSDNEEV</sequence>
<dbReference type="CDD" id="cd03390">
    <property type="entry name" value="PAP2_containing_1_like"/>
    <property type="match status" value="1"/>
</dbReference>
<dbReference type="SMART" id="SM00014">
    <property type="entry name" value="acidPPc"/>
    <property type="match status" value="1"/>
</dbReference>
<dbReference type="PANTHER" id="PTHR10165:SF35">
    <property type="entry name" value="RE23632P"/>
    <property type="match status" value="1"/>
</dbReference>
<dbReference type="PANTHER" id="PTHR10165">
    <property type="entry name" value="LIPID PHOSPHATE PHOSPHATASE"/>
    <property type="match status" value="1"/>
</dbReference>
<feature type="region of interest" description="Disordered" evidence="6">
    <location>
        <begin position="255"/>
        <end position="275"/>
    </location>
</feature>
<dbReference type="VEuPathDB" id="TriTrypDB:ADEAN_000979300"/>
<dbReference type="EMBL" id="LR877169">
    <property type="protein sequence ID" value="CAD2222253.1"/>
    <property type="molecule type" value="Genomic_DNA"/>
</dbReference>
<evidence type="ECO:0000256" key="3">
    <source>
        <dbReference type="ARBA" id="ARBA00022692"/>
    </source>
</evidence>
<protein>
    <submittedName>
        <fullName evidence="9">PAP2 superfamily, putative</fullName>
    </submittedName>
</protein>
<dbReference type="InterPro" id="IPR043216">
    <property type="entry name" value="PAP-like"/>
</dbReference>
<reference evidence="9 10" key="1">
    <citation type="submission" date="2020-08" db="EMBL/GenBank/DDBJ databases">
        <authorList>
            <person name="Newling K."/>
            <person name="Davey J."/>
            <person name="Forrester S."/>
        </authorList>
    </citation>
    <scope>NUCLEOTIDE SEQUENCE [LARGE SCALE GENOMIC DNA]</scope>
    <source>
        <strain evidence="10">Crithidia deanei Carvalho (ATCC PRA-265)</strain>
    </source>
</reference>
<comment type="subcellular location">
    <subcellularLocation>
        <location evidence="1">Membrane</location>
        <topology evidence="1">Multi-pass membrane protein</topology>
    </subcellularLocation>
</comment>
<evidence type="ECO:0000259" key="8">
    <source>
        <dbReference type="SMART" id="SM00014"/>
    </source>
</evidence>
<feature type="transmembrane region" description="Helical" evidence="7">
    <location>
        <begin position="60"/>
        <end position="78"/>
    </location>
</feature>
<evidence type="ECO:0000256" key="4">
    <source>
        <dbReference type="ARBA" id="ARBA00022989"/>
    </source>
</evidence>
<organism evidence="9 10">
    <name type="scientific">Angomonas deanei</name>
    <dbReference type="NCBI Taxonomy" id="59799"/>
    <lineage>
        <taxon>Eukaryota</taxon>
        <taxon>Discoba</taxon>
        <taxon>Euglenozoa</taxon>
        <taxon>Kinetoplastea</taxon>
        <taxon>Metakinetoplastina</taxon>
        <taxon>Trypanosomatida</taxon>
        <taxon>Trypanosomatidae</taxon>
        <taxon>Strigomonadinae</taxon>
        <taxon>Angomonas</taxon>
    </lineage>
</organism>
<dbReference type="GO" id="GO:0016020">
    <property type="term" value="C:membrane"/>
    <property type="evidence" value="ECO:0007669"/>
    <property type="project" value="UniProtKB-SubCell"/>
</dbReference>
<feature type="transmembrane region" description="Helical" evidence="7">
    <location>
        <begin position="20"/>
        <end position="39"/>
    </location>
</feature>
<feature type="domain" description="Phosphatidic acid phosphatase type 2/haloperoxidase" evidence="8">
    <location>
        <begin position="103"/>
        <end position="240"/>
    </location>
</feature>
<evidence type="ECO:0000256" key="1">
    <source>
        <dbReference type="ARBA" id="ARBA00004141"/>
    </source>
</evidence>
<feature type="compositionally biased region" description="Basic and acidic residues" evidence="6">
    <location>
        <begin position="255"/>
        <end position="269"/>
    </location>
</feature>